<dbReference type="Proteomes" id="UP000663865">
    <property type="component" value="Unassembled WGS sequence"/>
</dbReference>
<evidence type="ECO:0000256" key="1">
    <source>
        <dbReference type="ARBA" id="ARBA00009320"/>
    </source>
</evidence>
<dbReference type="PANTHER" id="PTHR42743">
    <property type="entry name" value="AMINO-ACID AMINOTRANSFERASE"/>
    <property type="match status" value="1"/>
</dbReference>
<gene>
    <name evidence="3" type="ORF">KIK155_LOCUS29450</name>
    <name evidence="2" type="ORF">TIS948_LOCUS28193</name>
</gene>
<protein>
    <recommendedName>
        <fullName evidence="5">Sulfotransferase</fullName>
    </recommendedName>
</protein>
<comment type="caution">
    <text evidence="3">The sequence shown here is derived from an EMBL/GenBank/DDBJ whole genome shotgun (WGS) entry which is preliminary data.</text>
</comment>
<accession>A0A818XVE3</accession>
<dbReference type="InterPro" id="IPR027417">
    <property type="entry name" value="P-loop_NTPase"/>
</dbReference>
<dbReference type="GO" id="GO:0019752">
    <property type="term" value="P:carboxylic acid metabolic process"/>
    <property type="evidence" value="ECO:0007669"/>
    <property type="project" value="TreeGrafter"/>
</dbReference>
<evidence type="ECO:0000313" key="4">
    <source>
        <dbReference type="Proteomes" id="UP000663865"/>
    </source>
</evidence>
<dbReference type="PANTHER" id="PTHR42743:SF11">
    <property type="entry name" value="AMINODEOXYCHORISMATE LYASE"/>
    <property type="match status" value="1"/>
</dbReference>
<evidence type="ECO:0000313" key="2">
    <source>
        <dbReference type="EMBL" id="CAF3406621.1"/>
    </source>
</evidence>
<dbReference type="InterPro" id="IPR050571">
    <property type="entry name" value="Class-IV_PLP-Dep_Aminotrnsfr"/>
</dbReference>
<organism evidence="3 4">
    <name type="scientific">Rotaria socialis</name>
    <dbReference type="NCBI Taxonomy" id="392032"/>
    <lineage>
        <taxon>Eukaryota</taxon>
        <taxon>Metazoa</taxon>
        <taxon>Spiralia</taxon>
        <taxon>Gnathifera</taxon>
        <taxon>Rotifera</taxon>
        <taxon>Eurotatoria</taxon>
        <taxon>Bdelloidea</taxon>
        <taxon>Philodinida</taxon>
        <taxon>Philodinidae</taxon>
        <taxon>Rotaria</taxon>
    </lineage>
</organism>
<evidence type="ECO:0008006" key="5">
    <source>
        <dbReference type="Google" id="ProtNLM"/>
    </source>
</evidence>
<dbReference type="Pfam" id="PF19798">
    <property type="entry name" value="Sulfotransfer_5"/>
    <property type="match status" value="1"/>
</dbReference>
<dbReference type="OrthoDB" id="416710at2759"/>
<evidence type="ECO:0000313" key="3">
    <source>
        <dbReference type="EMBL" id="CAF3746386.1"/>
    </source>
</evidence>
<reference evidence="3" key="1">
    <citation type="submission" date="2021-02" db="EMBL/GenBank/DDBJ databases">
        <authorList>
            <person name="Nowell W R."/>
        </authorList>
    </citation>
    <scope>NUCLEOTIDE SEQUENCE</scope>
</reference>
<sequence length="458" mass="52936">MIREKISPSLDSMQELHLKHGWIPGSQSIRPTDDIKEKKHNYITNMLDRYVSLQDFVLHRFFGLKYVVQGNWNSSRMSVSDEEISAARVAAKTASNTHEFRFVPNLFSYQVPTGTNHYVIWFLLNGDEPIDPTTQSPILDDEINSSIETALEQLLGPTNNKFSFVWYLNPKPTITSRVLYHVQISINRILHYYSHSYSISPQSTDKLQFCTKQKVNMIIYLLSGPRSFSTALMYSFNQRTDTVVIDEPFYPIWLKRIGKVQPHYDEIMLSSQNIDANKIHDKIEEMEKMKGNIFVKNMANTVKDMNKNRILNYRPIFLVRNPAEVIVSHIKLDQSITGEDLCFEHQVKLYDWFQEQTKEDPLVINANELIKDPKSILTGLCDKLNLPFTNEMLSWPAGPKPIDGVWASAWYNAVHQSTGFGQPSSTKLTRDDVPSEFLALYDEVLPYYHKILSHSFLD</sequence>
<name>A0A818XVE3_9BILA</name>
<dbReference type="Proteomes" id="UP000663825">
    <property type="component" value="Unassembled WGS sequence"/>
</dbReference>
<dbReference type="AlphaFoldDB" id="A0A818XVE3"/>
<comment type="similarity">
    <text evidence="1">Belongs to the class-IV pyridoxal-phosphate-dependent aminotransferase family.</text>
</comment>
<dbReference type="SUPFAM" id="SSF52540">
    <property type="entry name" value="P-loop containing nucleoside triphosphate hydrolases"/>
    <property type="match status" value="1"/>
</dbReference>
<dbReference type="Gene3D" id="3.40.50.300">
    <property type="entry name" value="P-loop containing nucleotide triphosphate hydrolases"/>
    <property type="match status" value="1"/>
</dbReference>
<dbReference type="EMBL" id="CAJNXB010005071">
    <property type="protein sequence ID" value="CAF3406621.1"/>
    <property type="molecule type" value="Genomic_DNA"/>
</dbReference>
<dbReference type="EMBL" id="CAJNYV010005501">
    <property type="protein sequence ID" value="CAF3746386.1"/>
    <property type="molecule type" value="Genomic_DNA"/>
</dbReference>
<proteinExistence type="inferred from homology"/>